<evidence type="ECO:0000256" key="3">
    <source>
        <dbReference type="ARBA" id="ARBA00022454"/>
    </source>
</evidence>
<dbReference type="Pfam" id="PF02301">
    <property type="entry name" value="HORMA"/>
    <property type="match status" value="1"/>
</dbReference>
<feature type="non-terminal residue" evidence="8">
    <location>
        <position position="297"/>
    </location>
</feature>
<accession>A0A5J4V2C9</accession>
<evidence type="ECO:0000256" key="1">
    <source>
        <dbReference type="ARBA" id="ARBA00004123"/>
    </source>
</evidence>
<keyword evidence="3" id="KW-0158">Chromosome</keyword>
<protein>
    <submittedName>
        <fullName evidence="8">Putative meiotic specific asynaptic protein</fullName>
    </submittedName>
</protein>
<reference evidence="8 9" key="1">
    <citation type="submission" date="2019-03" db="EMBL/GenBank/DDBJ databases">
        <title>Single cell metagenomics reveals metabolic interactions within the superorganism composed of flagellate Streblomastix strix and complex community of Bacteroidetes bacteria on its surface.</title>
        <authorList>
            <person name="Treitli S.C."/>
            <person name="Kolisko M."/>
            <person name="Husnik F."/>
            <person name="Keeling P."/>
            <person name="Hampl V."/>
        </authorList>
    </citation>
    <scope>NUCLEOTIDE SEQUENCE [LARGE SCALE GENOMIC DNA]</scope>
    <source>
        <strain evidence="8">ST1C</strain>
    </source>
</reference>
<gene>
    <name evidence="8" type="ORF">EZS28_027605</name>
</gene>
<dbReference type="PANTHER" id="PTHR48225">
    <property type="entry name" value="HORMA DOMAIN-CONTAINING PROTEIN 1"/>
    <property type="match status" value="1"/>
</dbReference>
<dbReference type="PROSITE" id="PS50815">
    <property type="entry name" value="HORMA"/>
    <property type="match status" value="1"/>
</dbReference>
<keyword evidence="4" id="KW-0539">Nucleus</keyword>
<dbReference type="SUPFAM" id="SSF56019">
    <property type="entry name" value="The spindle assembly checkpoint protein mad2"/>
    <property type="match status" value="1"/>
</dbReference>
<name>A0A5J4V2C9_9EUKA</name>
<evidence type="ECO:0000256" key="6">
    <source>
        <dbReference type="SAM" id="MobiDB-lite"/>
    </source>
</evidence>
<dbReference type="InterPro" id="IPR003511">
    <property type="entry name" value="HORMA_dom"/>
</dbReference>
<evidence type="ECO:0000313" key="8">
    <source>
        <dbReference type="EMBL" id="KAA6376868.1"/>
    </source>
</evidence>
<feature type="compositionally biased region" description="Basic and acidic residues" evidence="6">
    <location>
        <begin position="283"/>
        <end position="297"/>
    </location>
</feature>
<feature type="region of interest" description="Disordered" evidence="6">
    <location>
        <begin position="257"/>
        <end position="297"/>
    </location>
</feature>
<dbReference type="PANTHER" id="PTHR48225:SF7">
    <property type="entry name" value="MEIOSIS-SPECIFIC PROTEIN HOP1"/>
    <property type="match status" value="1"/>
</dbReference>
<evidence type="ECO:0000259" key="7">
    <source>
        <dbReference type="PROSITE" id="PS50815"/>
    </source>
</evidence>
<proteinExistence type="predicted"/>
<dbReference type="InterPro" id="IPR036570">
    <property type="entry name" value="HORMA_dom_sf"/>
</dbReference>
<dbReference type="GO" id="GO:0005634">
    <property type="term" value="C:nucleus"/>
    <property type="evidence" value="ECO:0007669"/>
    <property type="project" value="UniProtKB-SubCell"/>
</dbReference>
<dbReference type="EMBL" id="SNRW01010224">
    <property type="protein sequence ID" value="KAA6376868.1"/>
    <property type="molecule type" value="Genomic_DNA"/>
</dbReference>
<evidence type="ECO:0000256" key="4">
    <source>
        <dbReference type="ARBA" id="ARBA00023242"/>
    </source>
</evidence>
<comment type="subcellular location">
    <subcellularLocation>
        <location evidence="2">Chromosome</location>
    </subcellularLocation>
    <subcellularLocation>
        <location evidence="1">Nucleus</location>
    </subcellularLocation>
</comment>
<dbReference type="OrthoDB" id="1928087at2759"/>
<dbReference type="Proteomes" id="UP000324800">
    <property type="component" value="Unassembled WGS sequence"/>
</dbReference>
<sequence>MTMQMQAIANQSVTEQQSLVLVRNLIRTAISSIAYIRHIFPEDCFSDRLLSGLSVKTLLPSSSESKLVMQWLEQGVFEALEKKYLKSLVFGMYFDPQNESTLIECYKFCISYNQDQHAVLVVRENANAADKGNGKSTKSVSNQMMTKDGIKQATIAMIRTLISLAQTLTPIPKTRYLVMKLYYYDEITPTDYEPKFFRPATEDEALAFHFKPLRLSLGSVNTPYHQFALQIRTTVDCVDKLSALAAEHRTKANFAIDEQKNQNEVEVEEQEENEDQNINNADQAKEKMKKIEEEPKK</sequence>
<dbReference type="Gene3D" id="3.30.900.10">
    <property type="entry name" value="HORMA domain"/>
    <property type="match status" value="1"/>
</dbReference>
<keyword evidence="5" id="KW-0469">Meiosis</keyword>
<feature type="compositionally biased region" description="Acidic residues" evidence="6">
    <location>
        <begin position="265"/>
        <end position="275"/>
    </location>
</feature>
<evidence type="ECO:0000313" key="9">
    <source>
        <dbReference type="Proteomes" id="UP000324800"/>
    </source>
</evidence>
<feature type="domain" description="HORMA" evidence="7">
    <location>
        <begin position="16"/>
        <end position="231"/>
    </location>
</feature>
<dbReference type="GO" id="GO:0005694">
    <property type="term" value="C:chromosome"/>
    <property type="evidence" value="ECO:0007669"/>
    <property type="project" value="UniProtKB-SubCell"/>
</dbReference>
<dbReference type="AlphaFoldDB" id="A0A5J4V2C9"/>
<dbReference type="InterPro" id="IPR051294">
    <property type="entry name" value="HORMA_MeioticProgression"/>
</dbReference>
<dbReference type="GO" id="GO:0051321">
    <property type="term" value="P:meiotic cell cycle"/>
    <property type="evidence" value="ECO:0007669"/>
    <property type="project" value="UniProtKB-KW"/>
</dbReference>
<evidence type="ECO:0000256" key="2">
    <source>
        <dbReference type="ARBA" id="ARBA00004286"/>
    </source>
</evidence>
<comment type="caution">
    <text evidence="8">The sequence shown here is derived from an EMBL/GenBank/DDBJ whole genome shotgun (WGS) entry which is preliminary data.</text>
</comment>
<organism evidence="8 9">
    <name type="scientific">Streblomastix strix</name>
    <dbReference type="NCBI Taxonomy" id="222440"/>
    <lineage>
        <taxon>Eukaryota</taxon>
        <taxon>Metamonada</taxon>
        <taxon>Preaxostyla</taxon>
        <taxon>Oxymonadida</taxon>
        <taxon>Streblomastigidae</taxon>
        <taxon>Streblomastix</taxon>
    </lineage>
</organism>
<evidence type="ECO:0000256" key="5">
    <source>
        <dbReference type="ARBA" id="ARBA00023254"/>
    </source>
</evidence>